<dbReference type="InterPro" id="IPR001128">
    <property type="entry name" value="Cyt_P450"/>
</dbReference>
<dbReference type="Proteomes" id="UP000594638">
    <property type="component" value="Unassembled WGS sequence"/>
</dbReference>
<keyword evidence="9" id="KW-0503">Monooxygenase</keyword>
<keyword evidence="5" id="KW-0479">Metal-binding</keyword>
<dbReference type="AlphaFoldDB" id="A0A8S0S5B2"/>
<evidence type="ECO:0000256" key="5">
    <source>
        <dbReference type="ARBA" id="ARBA00022723"/>
    </source>
</evidence>
<keyword evidence="7" id="KW-0560">Oxidoreductase</keyword>
<keyword evidence="6 11" id="KW-1133">Transmembrane helix</keyword>
<dbReference type="Gramene" id="OE9A011397T1">
    <property type="protein sequence ID" value="OE9A011397C1"/>
    <property type="gene ID" value="OE9A011397"/>
</dbReference>
<dbReference type="SUPFAM" id="SSF48264">
    <property type="entry name" value="Cytochrome P450"/>
    <property type="match status" value="1"/>
</dbReference>
<evidence type="ECO:0000313" key="13">
    <source>
        <dbReference type="Proteomes" id="UP000594638"/>
    </source>
</evidence>
<evidence type="ECO:0000256" key="11">
    <source>
        <dbReference type="SAM" id="Phobius"/>
    </source>
</evidence>
<dbReference type="PANTHER" id="PTHR24282">
    <property type="entry name" value="CYTOCHROME P450 FAMILY MEMBER"/>
    <property type="match status" value="1"/>
</dbReference>
<dbReference type="EMBL" id="CACTIH010003860">
    <property type="protein sequence ID" value="CAA2986414.1"/>
    <property type="molecule type" value="Genomic_DNA"/>
</dbReference>
<evidence type="ECO:0000256" key="10">
    <source>
        <dbReference type="ARBA" id="ARBA00023136"/>
    </source>
</evidence>
<evidence type="ECO:0000256" key="3">
    <source>
        <dbReference type="ARBA" id="ARBA00022617"/>
    </source>
</evidence>
<dbReference type="GO" id="GO:0016705">
    <property type="term" value="F:oxidoreductase activity, acting on paired donors, with incorporation or reduction of molecular oxygen"/>
    <property type="evidence" value="ECO:0007669"/>
    <property type="project" value="InterPro"/>
</dbReference>
<keyword evidence="3" id="KW-0349">Heme</keyword>
<feature type="transmembrane region" description="Helical" evidence="11">
    <location>
        <begin position="6"/>
        <end position="29"/>
    </location>
</feature>
<evidence type="ECO:0000256" key="9">
    <source>
        <dbReference type="ARBA" id="ARBA00023033"/>
    </source>
</evidence>
<comment type="caution">
    <text evidence="12">The sequence shown here is derived from an EMBL/GenBank/DDBJ whole genome shotgun (WGS) entry which is preliminary data.</text>
</comment>
<protein>
    <submittedName>
        <fullName evidence="12">Cytochrome P450 CYP72A219-like</fullName>
    </submittedName>
</protein>
<dbReference type="Pfam" id="PF00067">
    <property type="entry name" value="p450"/>
    <property type="match status" value="1"/>
</dbReference>
<comment type="similarity">
    <text evidence="2">Belongs to the cytochrome P450 family.</text>
</comment>
<dbReference type="GO" id="GO:0016020">
    <property type="term" value="C:membrane"/>
    <property type="evidence" value="ECO:0007669"/>
    <property type="project" value="UniProtKB-SubCell"/>
</dbReference>
<dbReference type="GO" id="GO:0020037">
    <property type="term" value="F:heme binding"/>
    <property type="evidence" value="ECO:0007669"/>
    <property type="project" value="InterPro"/>
</dbReference>
<dbReference type="GO" id="GO:0005506">
    <property type="term" value="F:iron ion binding"/>
    <property type="evidence" value="ECO:0007669"/>
    <property type="project" value="InterPro"/>
</dbReference>
<gene>
    <name evidence="12" type="ORF">OLEA9_A011397</name>
</gene>
<dbReference type="OrthoDB" id="909405at2759"/>
<keyword evidence="13" id="KW-1185">Reference proteome</keyword>
<evidence type="ECO:0000256" key="8">
    <source>
        <dbReference type="ARBA" id="ARBA00023004"/>
    </source>
</evidence>
<proteinExistence type="inferred from homology"/>
<evidence type="ECO:0000256" key="1">
    <source>
        <dbReference type="ARBA" id="ARBA00004370"/>
    </source>
</evidence>
<keyword evidence="4 11" id="KW-0812">Transmembrane</keyword>
<accession>A0A8S0S5B2</accession>
<sequence>MEILQNSVAVCCAVIFLIYAWKILNWVWFRPKKLERCLRQQGFTGNPYKLLFGDFKEMTKMANEAKSKPIDFSNDIMPRVMPFIHKAVKNYGENSLLWFGPRPAALITNPVIIREILSKSYIFQKPPSPPVAKLLVQGLATYETDKWAKHRRLINPAFHLEKLKHMLPSFYLSCCEMLGKWDKIVPSERSSELDVSPGGVMILKMTTSYKLIPEISIAENNWETKLQPQSMMQTLQPFKINYNSGRHTYCRMQLSDIIEAHLQTLLKKKSGPSQGKQELKK</sequence>
<dbReference type="InterPro" id="IPR050665">
    <property type="entry name" value="Cytochrome_P450_Monooxygen"/>
</dbReference>
<dbReference type="Gene3D" id="1.10.630.10">
    <property type="entry name" value="Cytochrome P450"/>
    <property type="match status" value="1"/>
</dbReference>
<dbReference type="GO" id="GO:0004497">
    <property type="term" value="F:monooxygenase activity"/>
    <property type="evidence" value="ECO:0007669"/>
    <property type="project" value="UniProtKB-KW"/>
</dbReference>
<organism evidence="12 13">
    <name type="scientific">Olea europaea subsp. europaea</name>
    <dbReference type="NCBI Taxonomy" id="158383"/>
    <lineage>
        <taxon>Eukaryota</taxon>
        <taxon>Viridiplantae</taxon>
        <taxon>Streptophyta</taxon>
        <taxon>Embryophyta</taxon>
        <taxon>Tracheophyta</taxon>
        <taxon>Spermatophyta</taxon>
        <taxon>Magnoliopsida</taxon>
        <taxon>eudicotyledons</taxon>
        <taxon>Gunneridae</taxon>
        <taxon>Pentapetalae</taxon>
        <taxon>asterids</taxon>
        <taxon>lamiids</taxon>
        <taxon>Lamiales</taxon>
        <taxon>Oleaceae</taxon>
        <taxon>Oleeae</taxon>
        <taxon>Olea</taxon>
    </lineage>
</organism>
<dbReference type="Gramene" id="OE9A011397T2">
    <property type="protein sequence ID" value="OE9A011397C2"/>
    <property type="gene ID" value="OE9A011397"/>
</dbReference>
<evidence type="ECO:0000313" key="12">
    <source>
        <dbReference type="EMBL" id="CAA2986414.1"/>
    </source>
</evidence>
<keyword evidence="10 11" id="KW-0472">Membrane</keyword>
<evidence type="ECO:0000256" key="6">
    <source>
        <dbReference type="ARBA" id="ARBA00022989"/>
    </source>
</evidence>
<evidence type="ECO:0000256" key="2">
    <source>
        <dbReference type="ARBA" id="ARBA00010617"/>
    </source>
</evidence>
<evidence type="ECO:0000256" key="7">
    <source>
        <dbReference type="ARBA" id="ARBA00023002"/>
    </source>
</evidence>
<dbReference type="PANTHER" id="PTHR24282:SF255">
    <property type="entry name" value="CYTOCHROME P450 72A11-RELATED"/>
    <property type="match status" value="1"/>
</dbReference>
<name>A0A8S0S5B2_OLEEU</name>
<keyword evidence="8" id="KW-0408">Iron</keyword>
<evidence type="ECO:0000256" key="4">
    <source>
        <dbReference type="ARBA" id="ARBA00022692"/>
    </source>
</evidence>
<dbReference type="InterPro" id="IPR036396">
    <property type="entry name" value="Cyt_P450_sf"/>
</dbReference>
<reference evidence="12 13" key="1">
    <citation type="submission" date="2019-12" db="EMBL/GenBank/DDBJ databases">
        <authorList>
            <person name="Alioto T."/>
            <person name="Alioto T."/>
            <person name="Gomez Garrido J."/>
        </authorList>
    </citation>
    <scope>NUCLEOTIDE SEQUENCE [LARGE SCALE GENOMIC DNA]</scope>
</reference>
<comment type="subcellular location">
    <subcellularLocation>
        <location evidence="1">Membrane</location>
    </subcellularLocation>
</comment>